<evidence type="ECO:0000313" key="3">
    <source>
        <dbReference type="Proteomes" id="UP000765509"/>
    </source>
</evidence>
<dbReference type="Proteomes" id="UP000765509">
    <property type="component" value="Unassembled WGS sequence"/>
</dbReference>
<feature type="transmembrane region" description="Helical" evidence="1">
    <location>
        <begin position="7"/>
        <end position="30"/>
    </location>
</feature>
<keyword evidence="3" id="KW-1185">Reference proteome</keyword>
<organism evidence="2 3">
    <name type="scientific">Austropuccinia psidii MF-1</name>
    <dbReference type="NCBI Taxonomy" id="1389203"/>
    <lineage>
        <taxon>Eukaryota</taxon>
        <taxon>Fungi</taxon>
        <taxon>Dikarya</taxon>
        <taxon>Basidiomycota</taxon>
        <taxon>Pucciniomycotina</taxon>
        <taxon>Pucciniomycetes</taxon>
        <taxon>Pucciniales</taxon>
        <taxon>Sphaerophragmiaceae</taxon>
        <taxon>Austropuccinia</taxon>
    </lineage>
</organism>
<dbReference type="EMBL" id="AVOT02041624">
    <property type="protein sequence ID" value="MBW0536989.1"/>
    <property type="molecule type" value="Genomic_DNA"/>
</dbReference>
<sequence>MKAWTKVFWVISLFHISLSNVFLPTTKLLIHSVFEQVCDRLPQALSPYRLVVRNNCLSTASLSVASFLVVLQ</sequence>
<keyword evidence="1" id="KW-0812">Transmembrane</keyword>
<evidence type="ECO:0000256" key="1">
    <source>
        <dbReference type="SAM" id="Phobius"/>
    </source>
</evidence>
<keyword evidence="1" id="KW-1133">Transmembrane helix</keyword>
<proteinExistence type="predicted"/>
<name>A0A9Q3FDI4_9BASI</name>
<reference evidence="2" key="1">
    <citation type="submission" date="2021-03" db="EMBL/GenBank/DDBJ databases">
        <title>Draft genome sequence of rust myrtle Austropuccinia psidii MF-1, a brazilian biotype.</title>
        <authorList>
            <person name="Quecine M.C."/>
            <person name="Pachon D.M.R."/>
            <person name="Bonatelli M.L."/>
            <person name="Correr F.H."/>
            <person name="Franceschini L.M."/>
            <person name="Leite T.F."/>
            <person name="Margarido G.R.A."/>
            <person name="Almeida C.A."/>
            <person name="Ferrarezi J.A."/>
            <person name="Labate C.A."/>
        </authorList>
    </citation>
    <scope>NUCLEOTIDE SEQUENCE</scope>
    <source>
        <strain evidence="2">MF-1</strain>
    </source>
</reference>
<accession>A0A9Q3FDI4</accession>
<keyword evidence="1" id="KW-0472">Membrane</keyword>
<gene>
    <name evidence="2" type="ORF">O181_076704</name>
</gene>
<evidence type="ECO:0000313" key="2">
    <source>
        <dbReference type="EMBL" id="MBW0536989.1"/>
    </source>
</evidence>
<protein>
    <submittedName>
        <fullName evidence="2">Uncharacterized protein</fullName>
    </submittedName>
</protein>
<comment type="caution">
    <text evidence="2">The sequence shown here is derived from an EMBL/GenBank/DDBJ whole genome shotgun (WGS) entry which is preliminary data.</text>
</comment>
<dbReference type="AlphaFoldDB" id="A0A9Q3FDI4"/>